<name>A0A059KSK1_9BURK</name>
<protein>
    <submittedName>
        <fullName evidence="1">Uncharacterized protein</fullName>
    </submittedName>
</protein>
<keyword evidence="2" id="KW-1185">Reference proteome</keyword>
<organism evidence="1 2">
    <name type="scientific">Sphaerotilus natans subsp. natans DSM 6575</name>
    <dbReference type="NCBI Taxonomy" id="1286631"/>
    <lineage>
        <taxon>Bacteria</taxon>
        <taxon>Pseudomonadati</taxon>
        <taxon>Pseudomonadota</taxon>
        <taxon>Betaproteobacteria</taxon>
        <taxon>Burkholderiales</taxon>
        <taxon>Sphaerotilaceae</taxon>
        <taxon>Sphaerotilus</taxon>
    </lineage>
</organism>
<evidence type="ECO:0000313" key="1">
    <source>
        <dbReference type="EMBL" id="KDB54068.1"/>
    </source>
</evidence>
<dbReference type="AlphaFoldDB" id="A0A059KSK1"/>
<evidence type="ECO:0000313" key="2">
    <source>
        <dbReference type="Proteomes" id="UP000026714"/>
    </source>
</evidence>
<accession>A0A059KSK1</accession>
<comment type="caution">
    <text evidence="1">The sequence shown here is derived from an EMBL/GenBank/DDBJ whole genome shotgun (WGS) entry which is preliminary data.</text>
</comment>
<proteinExistence type="predicted"/>
<dbReference type="eggNOG" id="ENOG5033AJW">
    <property type="taxonomic scope" value="Bacteria"/>
</dbReference>
<dbReference type="EMBL" id="AZRA01000007">
    <property type="protein sequence ID" value="KDB54068.1"/>
    <property type="molecule type" value="Genomic_DNA"/>
</dbReference>
<gene>
    <name evidence="1" type="ORF">X805_02910</name>
</gene>
<dbReference type="STRING" id="34103.SAMN05421778_104109"/>
<reference evidence="1 2" key="1">
    <citation type="journal article" date="2014" name="FEMS Microbiol. Ecol.">
        <title>Sphaerotilus natans encrusted with nanoball-shaped Fe(III) oxide minerals formed by nitrate-reducing mixotrophic Fe(II) oxidation.</title>
        <authorList>
            <person name="Park S."/>
            <person name="Kim D.H."/>
            <person name="Lee J.H."/>
            <person name="Hur H.G."/>
        </authorList>
    </citation>
    <scope>NUCLEOTIDE SEQUENCE [LARGE SCALE GENOMIC DNA]</scope>
    <source>
        <strain evidence="1 2">DSM 6575</strain>
    </source>
</reference>
<dbReference type="RefSeq" id="WP_076458721.1">
    <property type="nucleotide sequence ID" value="NZ_AZRA01000007.1"/>
</dbReference>
<sequence length="171" mass="18670">MGIPCKTAAGHAEMAAREQRLSQRHRLLLLLVDGQRTLEEVVEQGRRCGVPRGYIDELFALGLIVIGPPPTAPMPLDGPDTVGPGSAVSDTELARLDATDGSFAQARQALLDLLRAHAPVSGAVMMLRVRRARSRAELRSLLPDVQVRLQRVRPQGEMREQLLRVESLLAS</sequence>
<dbReference type="Proteomes" id="UP000026714">
    <property type="component" value="Unassembled WGS sequence"/>
</dbReference>